<proteinExistence type="predicted"/>
<organism evidence="1 2">
    <name type="scientific">Pseudovirgaria hyperparasitica</name>
    <dbReference type="NCBI Taxonomy" id="470096"/>
    <lineage>
        <taxon>Eukaryota</taxon>
        <taxon>Fungi</taxon>
        <taxon>Dikarya</taxon>
        <taxon>Ascomycota</taxon>
        <taxon>Pezizomycotina</taxon>
        <taxon>Dothideomycetes</taxon>
        <taxon>Dothideomycetes incertae sedis</taxon>
        <taxon>Acrospermales</taxon>
        <taxon>Acrospermaceae</taxon>
        <taxon>Pseudovirgaria</taxon>
    </lineage>
</organism>
<sequence>MIYIKAHGILITKESLETFDATTNDYLRQLDPHISRVSAKWGYQGIYIAVINISSLFSHGEDSAVLRKHFDIKFRREIEALTQPQDGPNDDKIGLITLPSEEDLTRQLDLLTQPTFAHALHITFSTFSLTLQRVEDKNVFPHIHCLLVFLTRVSSLNYDCVLKSVSLAWIPTFVKYISSLLLMTAFRRAFSKPGEPQTIQLVW</sequence>
<dbReference type="RefSeq" id="XP_033594877.1">
    <property type="nucleotide sequence ID" value="XM_033745047.1"/>
</dbReference>
<dbReference type="SUPFAM" id="SSF48452">
    <property type="entry name" value="TPR-like"/>
    <property type="match status" value="1"/>
</dbReference>
<evidence type="ECO:0000313" key="2">
    <source>
        <dbReference type="Proteomes" id="UP000799437"/>
    </source>
</evidence>
<keyword evidence="2" id="KW-1185">Reference proteome</keyword>
<dbReference type="OrthoDB" id="2017974at2759"/>
<dbReference type="InterPro" id="IPR011990">
    <property type="entry name" value="TPR-like_helical_dom_sf"/>
</dbReference>
<accession>A0A6A6VRA1</accession>
<dbReference type="Proteomes" id="UP000799437">
    <property type="component" value="Unassembled WGS sequence"/>
</dbReference>
<evidence type="ECO:0000313" key="1">
    <source>
        <dbReference type="EMBL" id="KAF2752419.1"/>
    </source>
</evidence>
<name>A0A6A6VRA1_9PEZI</name>
<reference evidence="1" key="1">
    <citation type="journal article" date="2020" name="Stud. Mycol.">
        <title>101 Dothideomycetes genomes: a test case for predicting lifestyles and emergence of pathogens.</title>
        <authorList>
            <person name="Haridas S."/>
            <person name="Albert R."/>
            <person name="Binder M."/>
            <person name="Bloem J."/>
            <person name="Labutti K."/>
            <person name="Salamov A."/>
            <person name="Andreopoulos B."/>
            <person name="Baker S."/>
            <person name="Barry K."/>
            <person name="Bills G."/>
            <person name="Bluhm B."/>
            <person name="Cannon C."/>
            <person name="Castanera R."/>
            <person name="Culley D."/>
            <person name="Daum C."/>
            <person name="Ezra D."/>
            <person name="Gonzalez J."/>
            <person name="Henrissat B."/>
            <person name="Kuo A."/>
            <person name="Liang C."/>
            <person name="Lipzen A."/>
            <person name="Lutzoni F."/>
            <person name="Magnuson J."/>
            <person name="Mondo S."/>
            <person name="Nolan M."/>
            <person name="Ohm R."/>
            <person name="Pangilinan J."/>
            <person name="Park H.-J."/>
            <person name="Ramirez L."/>
            <person name="Alfaro M."/>
            <person name="Sun H."/>
            <person name="Tritt A."/>
            <person name="Yoshinaga Y."/>
            <person name="Zwiers L.-H."/>
            <person name="Turgeon B."/>
            <person name="Goodwin S."/>
            <person name="Spatafora J."/>
            <person name="Crous P."/>
            <person name="Grigoriev I."/>
        </authorList>
    </citation>
    <scope>NUCLEOTIDE SEQUENCE</scope>
    <source>
        <strain evidence="1">CBS 121739</strain>
    </source>
</reference>
<dbReference type="GeneID" id="54486101"/>
<dbReference type="EMBL" id="ML996635">
    <property type="protein sequence ID" value="KAF2752419.1"/>
    <property type="molecule type" value="Genomic_DNA"/>
</dbReference>
<protein>
    <submittedName>
        <fullName evidence="1">Uncharacterized protein</fullName>
    </submittedName>
</protein>
<dbReference type="AlphaFoldDB" id="A0A6A6VRA1"/>
<gene>
    <name evidence="1" type="ORF">EJ05DRAFT_481305</name>
</gene>